<keyword evidence="3" id="KW-1185">Reference proteome</keyword>
<dbReference type="Proteomes" id="UP001419268">
    <property type="component" value="Unassembled WGS sequence"/>
</dbReference>
<evidence type="ECO:0000256" key="1">
    <source>
        <dbReference type="SAM" id="Phobius"/>
    </source>
</evidence>
<proteinExistence type="predicted"/>
<gene>
    <name evidence="2" type="ORF">Scep_004721</name>
</gene>
<dbReference type="AlphaFoldDB" id="A0AAP0KUQ2"/>
<accession>A0AAP0KUQ2</accession>
<comment type="caution">
    <text evidence="2">The sequence shown here is derived from an EMBL/GenBank/DDBJ whole genome shotgun (WGS) entry which is preliminary data.</text>
</comment>
<keyword evidence="1" id="KW-0812">Transmembrane</keyword>
<name>A0AAP0KUQ2_9MAGN</name>
<sequence length="53" mass="5964">MNLKCSFVFICIPIYVARMLPWHILMGRDRWCVLCLGDLGGAQLVAEEPGPTE</sequence>
<evidence type="ECO:0000313" key="2">
    <source>
        <dbReference type="EMBL" id="KAK9158147.1"/>
    </source>
</evidence>
<keyword evidence="1" id="KW-1133">Transmembrane helix</keyword>
<protein>
    <submittedName>
        <fullName evidence="2">Uncharacterized protein</fullName>
    </submittedName>
</protein>
<dbReference type="EMBL" id="JBBNAG010000002">
    <property type="protein sequence ID" value="KAK9158147.1"/>
    <property type="molecule type" value="Genomic_DNA"/>
</dbReference>
<evidence type="ECO:0000313" key="3">
    <source>
        <dbReference type="Proteomes" id="UP001419268"/>
    </source>
</evidence>
<reference evidence="2 3" key="1">
    <citation type="submission" date="2024-01" db="EMBL/GenBank/DDBJ databases">
        <title>Genome assemblies of Stephania.</title>
        <authorList>
            <person name="Yang L."/>
        </authorList>
    </citation>
    <scope>NUCLEOTIDE SEQUENCE [LARGE SCALE GENOMIC DNA]</scope>
    <source>
        <strain evidence="2">JXDWG</strain>
        <tissue evidence="2">Leaf</tissue>
    </source>
</reference>
<feature type="transmembrane region" description="Helical" evidence="1">
    <location>
        <begin position="6"/>
        <end position="25"/>
    </location>
</feature>
<organism evidence="2 3">
    <name type="scientific">Stephania cephalantha</name>
    <dbReference type="NCBI Taxonomy" id="152367"/>
    <lineage>
        <taxon>Eukaryota</taxon>
        <taxon>Viridiplantae</taxon>
        <taxon>Streptophyta</taxon>
        <taxon>Embryophyta</taxon>
        <taxon>Tracheophyta</taxon>
        <taxon>Spermatophyta</taxon>
        <taxon>Magnoliopsida</taxon>
        <taxon>Ranunculales</taxon>
        <taxon>Menispermaceae</taxon>
        <taxon>Menispermoideae</taxon>
        <taxon>Cissampelideae</taxon>
        <taxon>Stephania</taxon>
    </lineage>
</organism>
<keyword evidence="1" id="KW-0472">Membrane</keyword>